<gene>
    <name evidence="5" type="ORF">GC105_15405</name>
</gene>
<dbReference type="GO" id="GO:0051536">
    <property type="term" value="F:iron-sulfur cluster binding"/>
    <property type="evidence" value="ECO:0007669"/>
    <property type="project" value="UniProtKB-KW"/>
</dbReference>
<dbReference type="InterPro" id="IPR020471">
    <property type="entry name" value="AKR"/>
</dbReference>
<dbReference type="PANTHER" id="PTHR43312:SF2">
    <property type="entry name" value="OXIDOREDUCTASE"/>
    <property type="match status" value="1"/>
</dbReference>
<feature type="domain" description="4Fe-4S ferredoxin-type" evidence="4">
    <location>
        <begin position="343"/>
        <end position="372"/>
    </location>
</feature>
<comment type="caution">
    <text evidence="5">The sequence shown here is derived from an EMBL/GenBank/DDBJ whole genome shotgun (WGS) entry which is preliminary data.</text>
</comment>
<evidence type="ECO:0000256" key="2">
    <source>
        <dbReference type="ARBA" id="ARBA00023004"/>
    </source>
</evidence>
<dbReference type="PRINTS" id="PR00069">
    <property type="entry name" value="ALDKETRDTASE"/>
</dbReference>
<name>A0A6A7KCJ6_9FIRM</name>
<reference evidence="5 6" key="1">
    <citation type="submission" date="2019-10" db="EMBL/GenBank/DDBJ databases">
        <title>Alkalibaculum tamaniensis sp.nov., a new alkaliphilic acetogen, isolated on methoxylated aromatics from a mud volcano.</title>
        <authorList>
            <person name="Khomyakova M.A."/>
            <person name="Merkel A.Y."/>
            <person name="Bonch-Osmolovskaya E.A."/>
            <person name="Slobodkin A.I."/>
        </authorList>
    </citation>
    <scope>NUCLEOTIDE SEQUENCE [LARGE SCALE GENOMIC DNA]</scope>
    <source>
        <strain evidence="5 6">M08DMB</strain>
    </source>
</reference>
<keyword evidence="3" id="KW-0411">Iron-sulfur</keyword>
<sequence>MLYRKFGKTNENVSILGFGCMRLPLLPGGDTTKIDEQLAMKLVHYAIDKGLNYIDTAYPYHGTGMENGGQSELFVAKVLKNGYREKVKIATKLPSWLIKTREDMDILLNKQLERLETDVIDFYLVHGINSNVWPILKEAGITEFLDDAIKDGRIKYAGFSFHDKLDLFKEVVDHYDWSFCQIQYNYIDEDFQAGAEGLDYAAQRGLGIVIMEPIRGGKLADNLPEEALNAFDKSQIKRTPAEWALRWVSNHPGVSVILSGMNTMDQVKENINIANEATTNSLTKKELEIVDEVKEILQERIKVNCTACGYCMPCPEGVNIPSCFTMYNNYQIFGKEEAYNMRMAPSQRASNCVECGICETHCPQGILIRDELRNVKAVFE</sequence>
<dbReference type="PANTHER" id="PTHR43312">
    <property type="entry name" value="D-THREO-ALDOSE 1-DEHYDROGENASE"/>
    <property type="match status" value="1"/>
</dbReference>
<dbReference type="InterPro" id="IPR017896">
    <property type="entry name" value="4Fe4S_Fe-S-bd"/>
</dbReference>
<dbReference type="PROSITE" id="PS00198">
    <property type="entry name" value="4FE4S_FER_1"/>
    <property type="match status" value="1"/>
</dbReference>
<dbReference type="InterPro" id="IPR017900">
    <property type="entry name" value="4Fe4S_Fe_S_CS"/>
</dbReference>
<dbReference type="PROSITE" id="PS51379">
    <property type="entry name" value="4FE4S_FER_2"/>
    <property type="match status" value="1"/>
</dbReference>
<dbReference type="InterPro" id="IPR036812">
    <property type="entry name" value="NAD(P)_OxRdtase_dom_sf"/>
</dbReference>
<evidence type="ECO:0000256" key="3">
    <source>
        <dbReference type="ARBA" id="ARBA00023014"/>
    </source>
</evidence>
<dbReference type="EMBL" id="WHNX01000044">
    <property type="protein sequence ID" value="MPW27164.1"/>
    <property type="molecule type" value="Genomic_DNA"/>
</dbReference>
<dbReference type="AlphaFoldDB" id="A0A6A7KCJ6"/>
<keyword evidence="6" id="KW-1185">Reference proteome</keyword>
<proteinExistence type="predicted"/>
<dbReference type="RefSeq" id="WP_152806617.1">
    <property type="nucleotide sequence ID" value="NZ_WHNX01000044.1"/>
</dbReference>
<evidence type="ECO:0000256" key="1">
    <source>
        <dbReference type="ARBA" id="ARBA00022723"/>
    </source>
</evidence>
<evidence type="ECO:0000313" key="5">
    <source>
        <dbReference type="EMBL" id="MPW27164.1"/>
    </source>
</evidence>
<evidence type="ECO:0000313" key="6">
    <source>
        <dbReference type="Proteomes" id="UP000440004"/>
    </source>
</evidence>
<dbReference type="InterPro" id="IPR053135">
    <property type="entry name" value="AKR2_Oxidoreductase"/>
</dbReference>
<dbReference type="GO" id="GO:0046872">
    <property type="term" value="F:metal ion binding"/>
    <property type="evidence" value="ECO:0007669"/>
    <property type="project" value="UniProtKB-KW"/>
</dbReference>
<protein>
    <submittedName>
        <fullName evidence="5">Aldo/keto reductase</fullName>
    </submittedName>
</protein>
<dbReference type="Pfam" id="PF13187">
    <property type="entry name" value="Fer4_9"/>
    <property type="match status" value="1"/>
</dbReference>
<dbReference type="Pfam" id="PF00248">
    <property type="entry name" value="Aldo_ket_red"/>
    <property type="match status" value="1"/>
</dbReference>
<keyword evidence="2" id="KW-0408">Iron</keyword>
<dbReference type="InterPro" id="IPR023210">
    <property type="entry name" value="NADP_OxRdtase_dom"/>
</dbReference>
<keyword evidence="1" id="KW-0479">Metal-binding</keyword>
<dbReference type="CDD" id="cd19096">
    <property type="entry name" value="AKR_Fe-S_oxidoreductase"/>
    <property type="match status" value="1"/>
</dbReference>
<dbReference type="SUPFAM" id="SSF46548">
    <property type="entry name" value="alpha-helical ferredoxin"/>
    <property type="match status" value="1"/>
</dbReference>
<evidence type="ECO:0000259" key="4">
    <source>
        <dbReference type="PROSITE" id="PS51379"/>
    </source>
</evidence>
<accession>A0A6A7KCJ6</accession>
<dbReference type="SUPFAM" id="SSF51430">
    <property type="entry name" value="NAD(P)-linked oxidoreductase"/>
    <property type="match status" value="1"/>
</dbReference>
<dbReference type="Proteomes" id="UP000440004">
    <property type="component" value="Unassembled WGS sequence"/>
</dbReference>
<dbReference type="Gene3D" id="3.20.20.100">
    <property type="entry name" value="NADP-dependent oxidoreductase domain"/>
    <property type="match status" value="1"/>
</dbReference>
<dbReference type="Gene3D" id="3.30.70.20">
    <property type="match status" value="1"/>
</dbReference>
<dbReference type="GO" id="GO:0016491">
    <property type="term" value="F:oxidoreductase activity"/>
    <property type="evidence" value="ECO:0007669"/>
    <property type="project" value="InterPro"/>
</dbReference>
<organism evidence="5 6">
    <name type="scientific">Alkalibaculum sporogenes</name>
    <dbReference type="NCBI Taxonomy" id="2655001"/>
    <lineage>
        <taxon>Bacteria</taxon>
        <taxon>Bacillati</taxon>
        <taxon>Bacillota</taxon>
        <taxon>Clostridia</taxon>
        <taxon>Eubacteriales</taxon>
        <taxon>Eubacteriaceae</taxon>
        <taxon>Alkalibaculum</taxon>
    </lineage>
</organism>